<reference evidence="2" key="1">
    <citation type="submission" date="2023-03" db="EMBL/GenBank/DDBJ databases">
        <title>Mating type loci evolution in Malassezia.</title>
        <authorList>
            <person name="Coelho M.A."/>
        </authorList>
    </citation>
    <scope>NUCLEOTIDE SEQUENCE</scope>
    <source>
        <strain evidence="2">CBS 9557</strain>
    </source>
</reference>
<dbReference type="Pfam" id="PF02602">
    <property type="entry name" value="HEM4"/>
    <property type="match status" value="1"/>
</dbReference>
<accession>A0AAF0EMB2</accession>
<gene>
    <name evidence="2" type="primary">HEM4</name>
    <name evidence="2" type="ORF">MNAN1_001980</name>
</gene>
<dbReference type="AlphaFoldDB" id="A0AAF0EMB2"/>
<name>A0AAF0EMB2_9BASI</name>
<evidence type="ECO:0000259" key="1">
    <source>
        <dbReference type="Pfam" id="PF02602"/>
    </source>
</evidence>
<dbReference type="InterPro" id="IPR036108">
    <property type="entry name" value="4pyrrol_syn_uPrphyn_synt_sf"/>
</dbReference>
<dbReference type="Gene3D" id="3.40.50.10090">
    <property type="match status" value="2"/>
</dbReference>
<protein>
    <submittedName>
        <fullName evidence="2">Uroporphyrinogen-III synthase</fullName>
        <ecNumber evidence="2">4.2.1.75</ecNumber>
    </submittedName>
</protein>
<keyword evidence="2" id="KW-0456">Lyase</keyword>
<evidence type="ECO:0000313" key="3">
    <source>
        <dbReference type="Proteomes" id="UP001213623"/>
    </source>
</evidence>
<organism evidence="2 3">
    <name type="scientific">Malassezia nana</name>
    <dbReference type="NCBI Taxonomy" id="180528"/>
    <lineage>
        <taxon>Eukaryota</taxon>
        <taxon>Fungi</taxon>
        <taxon>Dikarya</taxon>
        <taxon>Basidiomycota</taxon>
        <taxon>Ustilaginomycotina</taxon>
        <taxon>Malasseziomycetes</taxon>
        <taxon>Malasseziales</taxon>
        <taxon>Malasseziaceae</taxon>
        <taxon>Malassezia</taxon>
    </lineage>
</organism>
<dbReference type="PANTHER" id="PTHR12390">
    <property type="entry name" value="UROPORPHYRINOGEN III SYNTHASE"/>
    <property type="match status" value="1"/>
</dbReference>
<dbReference type="GO" id="GO:0004852">
    <property type="term" value="F:uroporphyrinogen-III synthase activity"/>
    <property type="evidence" value="ECO:0007669"/>
    <property type="project" value="UniProtKB-EC"/>
</dbReference>
<keyword evidence="3" id="KW-1185">Reference proteome</keyword>
<dbReference type="PANTHER" id="PTHR12390:SF0">
    <property type="entry name" value="UROPORPHYRINOGEN-III SYNTHASE"/>
    <property type="match status" value="1"/>
</dbReference>
<dbReference type="InterPro" id="IPR003754">
    <property type="entry name" value="4pyrrol_synth_uPrphyn_synth"/>
</dbReference>
<dbReference type="Proteomes" id="UP001213623">
    <property type="component" value="Chromosome 3"/>
</dbReference>
<evidence type="ECO:0000313" key="2">
    <source>
        <dbReference type="EMBL" id="WFD26988.1"/>
    </source>
</evidence>
<sequence length="416" mass="45835">MPGRDGPITVLLLRQPVSMLDGTDAYHDAFGSFCLPSFAVSALDSGSSASGTPVANEVEPLRAAHSPGHALLTAQQKLQDLSLTPISDQGYLMTHHMANVQDINDLDADDREFCIISFPILSHGSRHVDILAQKIRNVLQEGVAYDGVVVTSQRAVQAWQEACSLVTADTVMQQILRTSKQWNQTPFYVVGPATEKSVRQMPVHPALRPRVVYGEQAGNAKMLAQEMTNRATRTTSVQKMLYLVGDKRQYVLRDTLESLNANIELDELMVYVTERDPHFQTHCDLLARDLPKHMGSSLSEGTRGSHMLDALKMTGTTTSEADKKTKKSSPDMHPHWVVFFSPSGGDYALPELTRRGWIMPGDHEKNLCKIACIGTTTAAWVENTLGYAPDAIAARPTPDALRHAIVHQIKNIGYRN</sequence>
<dbReference type="EC" id="4.2.1.75" evidence="2"/>
<dbReference type="EMBL" id="CP119894">
    <property type="protein sequence ID" value="WFD26988.1"/>
    <property type="molecule type" value="Genomic_DNA"/>
</dbReference>
<dbReference type="GO" id="GO:0005829">
    <property type="term" value="C:cytosol"/>
    <property type="evidence" value="ECO:0007669"/>
    <property type="project" value="TreeGrafter"/>
</dbReference>
<dbReference type="InterPro" id="IPR039793">
    <property type="entry name" value="UROS/Hem4"/>
</dbReference>
<proteinExistence type="predicted"/>
<dbReference type="CDD" id="cd06578">
    <property type="entry name" value="HemD"/>
    <property type="match status" value="1"/>
</dbReference>
<dbReference type="GO" id="GO:0006780">
    <property type="term" value="P:uroporphyrinogen III biosynthetic process"/>
    <property type="evidence" value="ECO:0007669"/>
    <property type="project" value="InterPro"/>
</dbReference>
<dbReference type="SUPFAM" id="SSF69618">
    <property type="entry name" value="HemD-like"/>
    <property type="match status" value="1"/>
</dbReference>
<feature type="domain" description="Tetrapyrrole biosynthesis uroporphyrinogen III synthase" evidence="1">
    <location>
        <begin position="132"/>
        <end position="401"/>
    </location>
</feature>